<evidence type="ECO:0000256" key="2">
    <source>
        <dbReference type="SAM" id="MobiDB-lite"/>
    </source>
</evidence>
<dbReference type="Gene3D" id="1.10.510.40">
    <property type="match status" value="1"/>
</dbReference>
<dbReference type="InterPro" id="IPR007310">
    <property type="entry name" value="Aerobactin_biosyn_IucA/IucC_N"/>
</dbReference>
<proteinExistence type="predicted"/>
<evidence type="ECO:0000256" key="1">
    <source>
        <dbReference type="ARBA" id="ARBA00004924"/>
    </source>
</evidence>
<feature type="domain" description="Aerobactin siderophore biosynthesis IucA/IucC N-terminal" evidence="3">
    <location>
        <begin position="191"/>
        <end position="433"/>
    </location>
</feature>
<dbReference type="EMBL" id="CP136339">
    <property type="protein sequence ID" value="WOA55041.1"/>
    <property type="molecule type" value="Genomic_DNA"/>
</dbReference>
<evidence type="ECO:0000313" key="6">
    <source>
        <dbReference type="Proteomes" id="UP001304423"/>
    </source>
</evidence>
<feature type="domain" description="Aerobactin siderophore biosynthesis IucA/IucC-like C-terminal" evidence="4">
    <location>
        <begin position="479"/>
        <end position="620"/>
    </location>
</feature>
<dbReference type="GO" id="GO:0019290">
    <property type="term" value="P:siderophore biosynthetic process"/>
    <property type="evidence" value="ECO:0007669"/>
    <property type="project" value="InterPro"/>
</dbReference>
<gene>
    <name evidence="5" type="ORF">RXA29_20500</name>
</gene>
<reference evidence="5" key="1">
    <citation type="submission" date="2023-10" db="EMBL/GenBank/DDBJ databases">
        <title>Clonality and diversity in the soft rot Dickeya solani phytopathogen.</title>
        <authorList>
            <person name="Pedron J."/>
            <person name="Van Gijsegem F."/>
            <person name="Portier P."/>
            <person name="Taghouti G."/>
        </authorList>
    </citation>
    <scope>NUCLEOTIDE SEQUENCE</scope>
    <source>
        <strain evidence="5">CFBP5647</strain>
    </source>
</reference>
<dbReference type="Pfam" id="PF04183">
    <property type="entry name" value="IucA_IucC"/>
    <property type="match status" value="1"/>
</dbReference>
<dbReference type="InterPro" id="IPR037455">
    <property type="entry name" value="LucA/IucC-like"/>
</dbReference>
<dbReference type="GO" id="GO:0016881">
    <property type="term" value="F:acid-amino acid ligase activity"/>
    <property type="evidence" value="ECO:0007669"/>
    <property type="project" value="UniProtKB-ARBA"/>
</dbReference>
<dbReference type="Proteomes" id="UP001304423">
    <property type="component" value="Chromosome"/>
</dbReference>
<feature type="compositionally biased region" description="Low complexity" evidence="2">
    <location>
        <begin position="131"/>
        <end position="147"/>
    </location>
</feature>
<evidence type="ECO:0000313" key="5">
    <source>
        <dbReference type="EMBL" id="WOA55041.1"/>
    </source>
</evidence>
<evidence type="ECO:0000259" key="4">
    <source>
        <dbReference type="Pfam" id="PF06276"/>
    </source>
</evidence>
<sequence>MDSNAMKTTSHYKDAGHSVMQDLVDCLLAEEFFGPQLLALYTPNEWRQQYGQPVPFGALDSAARLWRWCSDEREQRHLVVALRPGITQRWEKVPDTMVYVWQQGGNDWRELEPESFMNLVFAGQHGEEGNAGDNNAAENSAGENSAAENNAKGQALFLDVLNTSVEQTALSREHRIDTDNLLARSNADFFHVMEQWASLRDRPFHPTAKAKQGLNAEEYRRYVAEFAEPVALNWVAVAKDRLQCGDGISDTADQYPAGYLLPQAEQVALQQELAARGIADTHIALPVHPWQFDHILETQLGDAFRNGDCHRLDFSAARYLPTSSLRSMTPCFASADYLKLPMAVYSLGASRYLPAVKMINGGLSEALLRQAQDKDAVLQERLYLCDESKWWAFMPPQATLFDEAPRHLSAMVRSYPSALFDDPDYRLMPMAALGTPLPGSSRHFFDDWLAYRGLPTNADSVLTLFAELCHCFFDINFRMFRLGMLGEIHGQNAVLVWKAGQAHGLLLRDHDSLRIHVPTLEQNGMQDPVYRIKKGHANTLYHERLDDLLFWLQTLGIQVNMRAIIEMLSLTYEVEAATLWGVMRREINGAIDRAGFAADTQAMLKTRLFDAPNWPQKLLITPMIARAGGPGSMPFGKGEVINPFQSIIVNKQ</sequence>
<accession>A0AAX4F5Y5</accession>
<protein>
    <submittedName>
        <fullName evidence="5">IucA/IucC family protein</fullName>
    </submittedName>
</protein>
<dbReference type="Pfam" id="PF06276">
    <property type="entry name" value="FhuF"/>
    <property type="match status" value="1"/>
</dbReference>
<dbReference type="InterPro" id="IPR022770">
    <property type="entry name" value="IucA/IucC-like_C"/>
</dbReference>
<dbReference type="PANTHER" id="PTHR34384">
    <property type="entry name" value="L-2,3-DIAMINOPROPANOATE--CITRATE LIGASE"/>
    <property type="match status" value="1"/>
</dbReference>
<name>A0AAX4F5Y5_9GAMM</name>
<evidence type="ECO:0000259" key="3">
    <source>
        <dbReference type="Pfam" id="PF04183"/>
    </source>
</evidence>
<feature type="region of interest" description="Disordered" evidence="2">
    <location>
        <begin position="127"/>
        <end position="147"/>
    </location>
</feature>
<dbReference type="AlphaFoldDB" id="A0AAX4F5Y5"/>
<comment type="pathway">
    <text evidence="1">Siderophore biosynthesis.</text>
</comment>
<organism evidence="5 6">
    <name type="scientific">Dickeya solani</name>
    <dbReference type="NCBI Taxonomy" id="1089444"/>
    <lineage>
        <taxon>Bacteria</taxon>
        <taxon>Pseudomonadati</taxon>
        <taxon>Pseudomonadota</taxon>
        <taxon>Gammaproteobacteria</taxon>
        <taxon>Enterobacterales</taxon>
        <taxon>Pectobacteriaceae</taxon>
        <taxon>Dickeya</taxon>
    </lineage>
</organism>
<dbReference type="PANTHER" id="PTHR34384:SF6">
    <property type="entry name" value="STAPHYLOFERRIN B SYNTHASE"/>
    <property type="match status" value="1"/>
</dbReference>
<dbReference type="RefSeq" id="WP_316395166.1">
    <property type="nucleotide sequence ID" value="NZ_CP136339.1"/>
</dbReference>